<proteinExistence type="inferred from homology"/>
<dbReference type="Gene3D" id="3.40.50.1820">
    <property type="entry name" value="alpha/beta hydrolase"/>
    <property type="match status" value="1"/>
</dbReference>
<evidence type="ECO:0000256" key="1">
    <source>
        <dbReference type="ARBA" id="ARBA00008645"/>
    </source>
</evidence>
<protein>
    <submittedName>
        <fullName evidence="5">CocE/NonD family hydrolase</fullName>
    </submittedName>
</protein>
<evidence type="ECO:0000313" key="6">
    <source>
        <dbReference type="Proteomes" id="UP001172687"/>
    </source>
</evidence>
<accession>A0ABT8HI16</accession>
<dbReference type="EMBL" id="JAUHTC010000074">
    <property type="protein sequence ID" value="MDN4520402.1"/>
    <property type="molecule type" value="Genomic_DNA"/>
</dbReference>
<gene>
    <name evidence="5" type="ORF">QYF68_21625</name>
</gene>
<feature type="domain" description="Xaa-Pro dipeptidyl-peptidase C-terminal" evidence="4">
    <location>
        <begin position="572"/>
        <end position="776"/>
    </location>
</feature>
<comment type="caution">
    <text evidence="5">The sequence shown here is derived from an EMBL/GenBank/DDBJ whole genome shotgun (WGS) entry which is preliminary data.</text>
</comment>
<dbReference type="InterPro" id="IPR000383">
    <property type="entry name" value="Xaa-Pro-like_dom"/>
</dbReference>
<dbReference type="SMART" id="SM00939">
    <property type="entry name" value="PepX_C"/>
    <property type="match status" value="1"/>
</dbReference>
<organism evidence="5 6">
    <name type="scientific">Mycolicibacterium austroafricanum</name>
    <name type="common">Mycobacterium austroafricanum</name>
    <dbReference type="NCBI Taxonomy" id="39687"/>
    <lineage>
        <taxon>Bacteria</taxon>
        <taxon>Bacillati</taxon>
        <taxon>Actinomycetota</taxon>
        <taxon>Actinomycetes</taxon>
        <taxon>Mycobacteriales</taxon>
        <taxon>Mycobacteriaceae</taxon>
        <taxon>Mycolicibacterium</taxon>
    </lineage>
</organism>
<reference evidence="5" key="1">
    <citation type="submission" date="2023-07" db="EMBL/GenBank/DDBJ databases">
        <title>Degradation of tert-butanol by M. austroafricanum TBA100.</title>
        <authorList>
            <person name="Helbich S."/>
            <person name="Vainshtein Y."/>
        </authorList>
    </citation>
    <scope>NUCLEOTIDE SEQUENCE</scope>
    <source>
        <strain evidence="5">TBA100</strain>
    </source>
</reference>
<feature type="region of interest" description="Disordered" evidence="3">
    <location>
        <begin position="31"/>
        <end position="160"/>
    </location>
</feature>
<feature type="compositionally biased region" description="Low complexity" evidence="3">
    <location>
        <begin position="31"/>
        <end position="61"/>
    </location>
</feature>
<keyword evidence="6" id="KW-1185">Reference proteome</keyword>
<feature type="compositionally biased region" description="Acidic residues" evidence="3">
    <location>
        <begin position="73"/>
        <end position="133"/>
    </location>
</feature>
<name>A0ABT8HI16_MYCAO</name>
<dbReference type="SUPFAM" id="SSF53474">
    <property type="entry name" value="alpha/beta-Hydrolases"/>
    <property type="match status" value="1"/>
</dbReference>
<dbReference type="Pfam" id="PF02129">
    <property type="entry name" value="Peptidase_S15"/>
    <property type="match status" value="1"/>
</dbReference>
<dbReference type="GO" id="GO:0016787">
    <property type="term" value="F:hydrolase activity"/>
    <property type="evidence" value="ECO:0007669"/>
    <property type="project" value="UniProtKB-KW"/>
</dbReference>
<keyword evidence="2 5" id="KW-0378">Hydrolase</keyword>
<comment type="similarity">
    <text evidence="1">Belongs to the AB hydrolase superfamily.</text>
</comment>
<dbReference type="InterPro" id="IPR029058">
    <property type="entry name" value="AB_hydrolase_fold"/>
</dbReference>
<dbReference type="Proteomes" id="UP001172687">
    <property type="component" value="Unassembled WGS sequence"/>
</dbReference>
<evidence type="ECO:0000256" key="3">
    <source>
        <dbReference type="SAM" id="MobiDB-lite"/>
    </source>
</evidence>
<dbReference type="PANTHER" id="PTHR22946:SF9">
    <property type="entry name" value="POLYKETIDE TRANSFERASE AF380"/>
    <property type="match status" value="1"/>
</dbReference>
<dbReference type="InterPro" id="IPR013736">
    <property type="entry name" value="Xaa-Pro_dipept_C"/>
</dbReference>
<sequence>MGAGSYVGRVGGLAVALGIGAAVFTGAGVAFADDGTGASASDSSTETSQSSQSVASSGGTTADEKAGDSSQSEAEEPADEEPVDEDPADEDPGDEEPADEEPVDEEPGDEEPADEEPVDEEPVDDEPAEDDPVLDGAEPPAAETLEPEEAPAVEQPAAQVDQVETVTRDISDETAPDQPAADTEEPASPALASLVMSVLAAGREATDETPQSAGDQVSNSLAAGEYPIPTDVLVEDFKPPLEWLQHIPVLGRFVVTPLVHLAHALPFVGEFLHPLIGWPVDHDAAPGDPKPRTVRVTSFDGAQIYVHFMPATGLKAGESAPTVLSGPGLGLPGATTLGIDIDGFLPNDVVGVGMLRKAGYNVVTWDPRGEWHSEGTMFLDSPDYEGRDVSHIISWLSTLDAVQKVDGDPKIGMVGASYGGGIQLAAAAIDRRIDAIVPTIAWNNLTDVLFPREAVNSGWGTLLPTVLALTLAREHPRIFPVAIAGVLFGHADPADIELVESFGYQDQLADITIPTLLIQGTVDTLFTLDQAHRNALELIAAGTTTKVLWYCGGHGACLSSFNDGEKVWGETLEWLDRYVKGDETVDPGAQFEWVNQHGEWFSSETYPAGSLGAPIEASSDDPKTIPFVPFIGGSGPNPLILLKGLVRTLVGLPSAAPALNAVNLTVPDATVETHIVGAPELTLTYSGTGTAKHVYAQIVDDETGLVLGNQATPIPVELDGQSHTATFSLEQVAHTLRPGQSVTVQIVTSTISFLNFYSWGNVTVEGMSIKLPTAIAAAAAAASSASSASEETVAA</sequence>
<dbReference type="InterPro" id="IPR050261">
    <property type="entry name" value="FrsA_esterase"/>
</dbReference>
<dbReference type="PANTHER" id="PTHR22946">
    <property type="entry name" value="DIENELACTONE HYDROLASE DOMAIN-CONTAINING PROTEIN-RELATED"/>
    <property type="match status" value="1"/>
</dbReference>
<evidence type="ECO:0000256" key="2">
    <source>
        <dbReference type="ARBA" id="ARBA00022801"/>
    </source>
</evidence>
<evidence type="ECO:0000313" key="5">
    <source>
        <dbReference type="EMBL" id="MDN4520402.1"/>
    </source>
</evidence>
<evidence type="ECO:0000259" key="4">
    <source>
        <dbReference type="SMART" id="SM00939"/>
    </source>
</evidence>
<dbReference type="RefSeq" id="WP_105389411.1">
    <property type="nucleotide sequence ID" value="NZ_CP070380.1"/>
</dbReference>